<evidence type="ECO:0000313" key="3">
    <source>
        <dbReference type="Proteomes" id="UP000321580"/>
    </source>
</evidence>
<feature type="signal peptide" evidence="1">
    <location>
        <begin position="1"/>
        <end position="22"/>
    </location>
</feature>
<evidence type="ECO:0000313" key="2">
    <source>
        <dbReference type="EMBL" id="TXB62415.1"/>
    </source>
</evidence>
<evidence type="ECO:0008006" key="4">
    <source>
        <dbReference type="Google" id="ProtNLM"/>
    </source>
</evidence>
<keyword evidence="1" id="KW-0732">Signal</keyword>
<name>A0A5C6RKF4_9BACT</name>
<accession>A0A5C6RKF4</accession>
<dbReference type="EMBL" id="VOOR01000030">
    <property type="protein sequence ID" value="TXB62415.1"/>
    <property type="molecule type" value="Genomic_DNA"/>
</dbReference>
<protein>
    <recommendedName>
        <fullName evidence="4">DUF4890 domain-containing protein</fullName>
    </recommendedName>
</protein>
<proteinExistence type="predicted"/>
<dbReference type="OrthoDB" id="10007631at2"/>
<reference evidence="2 3" key="1">
    <citation type="submission" date="2019-08" db="EMBL/GenBank/DDBJ databases">
        <title>Genome of Phaeodactylibacter luteus.</title>
        <authorList>
            <person name="Bowman J.P."/>
        </authorList>
    </citation>
    <scope>NUCLEOTIDE SEQUENCE [LARGE SCALE GENOMIC DNA]</scope>
    <source>
        <strain evidence="2 3">KCTC 42180</strain>
    </source>
</reference>
<gene>
    <name evidence="2" type="ORF">FRY97_14125</name>
</gene>
<dbReference type="RefSeq" id="WP_147168201.1">
    <property type="nucleotide sequence ID" value="NZ_VOOR01000030.1"/>
</dbReference>
<dbReference type="Proteomes" id="UP000321580">
    <property type="component" value="Unassembled WGS sequence"/>
</dbReference>
<feature type="chain" id="PRO_5022803653" description="DUF4890 domain-containing protein" evidence="1">
    <location>
        <begin position="23"/>
        <end position="103"/>
    </location>
</feature>
<keyword evidence="3" id="KW-1185">Reference proteome</keyword>
<evidence type="ECO:0000256" key="1">
    <source>
        <dbReference type="SAM" id="SignalP"/>
    </source>
</evidence>
<comment type="caution">
    <text evidence="2">The sequence shown here is derived from an EMBL/GenBank/DDBJ whole genome shotgun (WGS) entry which is preliminary data.</text>
</comment>
<organism evidence="2 3">
    <name type="scientific">Phaeodactylibacter luteus</name>
    <dbReference type="NCBI Taxonomy" id="1564516"/>
    <lineage>
        <taxon>Bacteria</taxon>
        <taxon>Pseudomonadati</taxon>
        <taxon>Bacteroidota</taxon>
        <taxon>Saprospiria</taxon>
        <taxon>Saprospirales</taxon>
        <taxon>Haliscomenobacteraceae</taxon>
        <taxon>Phaeodactylibacter</taxon>
    </lineage>
</organism>
<sequence>MKKHLFSILALLALATAVHAQAAGQNPRAKEAYQAYAGQTGSGHAQSMGATSDQTYEAYDPMLIKEMRRQQRREFRQELRLERVRNRRFLQPMGPYGYYYWGW</sequence>
<dbReference type="AlphaFoldDB" id="A0A5C6RKF4"/>